<keyword evidence="6" id="KW-0804">Transcription</keyword>
<dbReference type="InterPro" id="IPR051615">
    <property type="entry name" value="Transcr_Regulatory_Elem"/>
</dbReference>
<keyword evidence="7" id="KW-0539">Nucleus</keyword>
<feature type="region of interest" description="Disordered" evidence="8">
    <location>
        <begin position="664"/>
        <end position="722"/>
    </location>
</feature>
<organism evidence="10 11">
    <name type="scientific">Aspergillus caelatus</name>
    <dbReference type="NCBI Taxonomy" id="61420"/>
    <lineage>
        <taxon>Eukaryota</taxon>
        <taxon>Fungi</taxon>
        <taxon>Dikarya</taxon>
        <taxon>Ascomycota</taxon>
        <taxon>Pezizomycotina</taxon>
        <taxon>Eurotiomycetes</taxon>
        <taxon>Eurotiomycetidae</taxon>
        <taxon>Eurotiales</taxon>
        <taxon>Aspergillaceae</taxon>
        <taxon>Aspergillus</taxon>
        <taxon>Aspergillus subgen. Circumdati</taxon>
    </lineage>
</organism>
<dbReference type="GO" id="GO:0006351">
    <property type="term" value="P:DNA-templated transcription"/>
    <property type="evidence" value="ECO:0007669"/>
    <property type="project" value="InterPro"/>
</dbReference>
<keyword evidence="5" id="KW-0238">DNA-binding</keyword>
<name>A0A5N7AK42_9EURO</name>
<dbReference type="PANTHER" id="PTHR31313">
    <property type="entry name" value="TY1 ENHANCER ACTIVATOR"/>
    <property type="match status" value="1"/>
</dbReference>
<evidence type="ECO:0000256" key="5">
    <source>
        <dbReference type="ARBA" id="ARBA00023125"/>
    </source>
</evidence>
<dbReference type="RefSeq" id="XP_031933375.1">
    <property type="nucleotide sequence ID" value="XM_032071508.1"/>
</dbReference>
<dbReference type="InterPro" id="IPR007219">
    <property type="entry name" value="XnlR_reg_dom"/>
</dbReference>
<dbReference type="GO" id="GO:0005634">
    <property type="term" value="C:nucleus"/>
    <property type="evidence" value="ECO:0007669"/>
    <property type="project" value="UniProtKB-SubCell"/>
</dbReference>
<feature type="compositionally biased region" description="Basic and acidic residues" evidence="8">
    <location>
        <begin position="688"/>
        <end position="698"/>
    </location>
</feature>
<dbReference type="PROSITE" id="PS50048">
    <property type="entry name" value="ZN2_CY6_FUNGAL_2"/>
    <property type="match status" value="1"/>
</dbReference>
<sequence length="831" mass="92962">MADKHTPPRTRHTSRASYACSRCKKAKRRCDIAQQIAPGDSCSACRQRNEPCDSRQRGEDRRRQRKRHTNVEIHARIASLENEIRNISSQRRPVEGDERPTSDHLSIGASRDDVSRIRDPKDLSAANSPGPLGPQWQQSFPSPAASSSALSSMSAQPLDACNTHNRAASFTSSARCMRSSDKGKSRPIHSKRFPTGMDEVTPPAGVLPGAEERNQRYFGASSIFPYGERQSPPPRHAVADHVMQRARLSPTSLEDFTEPEPIVSHLLDLFWEYQASHLLLIDREIFLRHRKLAQEGDGLGDRNFYTPCLLYAILALASMISTDRGVKRYSAGPGDVPGDIFNQRARILFEIEMETPAVTTVQAAVLIGARYGTFIDSCLGWTFSGMAFRMATKLALHLDCSKMVAMGHMSEETAQSRLVTFWGCYIEDKLYSAYCQRPTMLMDWDITIASPQEQPQAKPYMSPHLLPWTVSLNKLCGKTLLGLYAQRHYNNRDDGLKRIASEIHRELWEWQHDLPADLSWPPSGTTARASPSVLVLHMQFYYNLILLHRPFLEFSRVRREITQGQNSPTTSTKTCAIAAANIVRLVCDYREHYNIRQISPNAVHIIFIAATIHLINFRLTNAEPHSQLLRGCIPALSELGDSYPISQKALGILSTLIKRVAPQDEDSAEDLADGDADESSENSPTKTGSRDAEQENNKTRTGSNEWLASENPDQNSPFTHEDSQTGLWLYGTDACSSQDWNEPLEVPPLIDLGYLPEAGSIDDPSRTEIASGGYSEIAALPPDLQRYYDEPVNWFYEGGLPQMGMGLDDSGLDVEKRNLFDTFYGKTYGLN</sequence>
<evidence type="ECO:0000259" key="9">
    <source>
        <dbReference type="PROSITE" id="PS50048"/>
    </source>
</evidence>
<evidence type="ECO:0000256" key="8">
    <source>
        <dbReference type="SAM" id="MobiDB-lite"/>
    </source>
</evidence>
<feature type="region of interest" description="Disordered" evidence="8">
    <location>
        <begin position="39"/>
        <end position="70"/>
    </location>
</feature>
<evidence type="ECO:0000256" key="2">
    <source>
        <dbReference type="ARBA" id="ARBA00022723"/>
    </source>
</evidence>
<dbReference type="EMBL" id="ML737566">
    <property type="protein sequence ID" value="KAE8370294.1"/>
    <property type="molecule type" value="Genomic_DNA"/>
</dbReference>
<dbReference type="CDD" id="cd00067">
    <property type="entry name" value="GAL4"/>
    <property type="match status" value="1"/>
</dbReference>
<protein>
    <submittedName>
        <fullName evidence="10">Fungal-specific transcription factor domain-containing protein</fullName>
    </submittedName>
</protein>
<keyword evidence="2" id="KW-0479">Metal-binding</keyword>
<dbReference type="Pfam" id="PF04082">
    <property type="entry name" value="Fungal_trans"/>
    <property type="match status" value="1"/>
</dbReference>
<feature type="region of interest" description="Disordered" evidence="8">
    <location>
        <begin position="171"/>
        <end position="202"/>
    </location>
</feature>
<feature type="region of interest" description="Disordered" evidence="8">
    <location>
        <begin position="86"/>
        <end position="151"/>
    </location>
</feature>
<dbReference type="OrthoDB" id="4505865at2759"/>
<dbReference type="InterPro" id="IPR001138">
    <property type="entry name" value="Zn2Cys6_DnaBD"/>
</dbReference>
<feature type="compositionally biased region" description="Low complexity" evidence="8">
    <location>
        <begin position="134"/>
        <end position="151"/>
    </location>
</feature>
<dbReference type="Proteomes" id="UP000326268">
    <property type="component" value="Unassembled WGS sequence"/>
</dbReference>
<keyword evidence="11" id="KW-1185">Reference proteome</keyword>
<dbReference type="PROSITE" id="PS00463">
    <property type="entry name" value="ZN2_CY6_FUNGAL_1"/>
    <property type="match status" value="1"/>
</dbReference>
<dbReference type="GO" id="GO:0003677">
    <property type="term" value="F:DNA binding"/>
    <property type="evidence" value="ECO:0007669"/>
    <property type="project" value="UniProtKB-KW"/>
</dbReference>
<evidence type="ECO:0000256" key="1">
    <source>
        <dbReference type="ARBA" id="ARBA00004123"/>
    </source>
</evidence>
<evidence type="ECO:0000313" key="11">
    <source>
        <dbReference type="Proteomes" id="UP000326268"/>
    </source>
</evidence>
<dbReference type="PANTHER" id="PTHR31313:SF81">
    <property type="entry name" value="TY1 ENHANCER ACTIVATOR"/>
    <property type="match status" value="1"/>
</dbReference>
<feature type="compositionally biased region" description="Polar residues" evidence="8">
    <location>
        <begin position="699"/>
        <end position="718"/>
    </location>
</feature>
<feature type="compositionally biased region" description="Basic and acidic residues" evidence="8">
    <location>
        <begin position="110"/>
        <end position="122"/>
    </location>
</feature>
<evidence type="ECO:0000256" key="4">
    <source>
        <dbReference type="ARBA" id="ARBA00023015"/>
    </source>
</evidence>
<feature type="domain" description="Zn(2)-C6 fungal-type" evidence="9">
    <location>
        <begin position="19"/>
        <end position="52"/>
    </location>
</feature>
<dbReference type="AlphaFoldDB" id="A0A5N7AK42"/>
<proteinExistence type="predicted"/>
<keyword evidence="4" id="KW-0805">Transcription regulation</keyword>
<evidence type="ECO:0000256" key="3">
    <source>
        <dbReference type="ARBA" id="ARBA00022833"/>
    </source>
</evidence>
<evidence type="ECO:0000256" key="7">
    <source>
        <dbReference type="ARBA" id="ARBA00023242"/>
    </source>
</evidence>
<feature type="compositionally biased region" description="Basic and acidic residues" evidence="8">
    <location>
        <begin position="92"/>
        <end position="102"/>
    </location>
</feature>
<dbReference type="InterPro" id="IPR036864">
    <property type="entry name" value="Zn2-C6_fun-type_DNA-bd_sf"/>
</dbReference>
<comment type="subcellular location">
    <subcellularLocation>
        <location evidence="1">Nucleus</location>
    </subcellularLocation>
</comment>
<dbReference type="GO" id="GO:0009893">
    <property type="term" value="P:positive regulation of metabolic process"/>
    <property type="evidence" value="ECO:0007669"/>
    <property type="project" value="UniProtKB-ARBA"/>
</dbReference>
<accession>A0A5N7AK42</accession>
<dbReference type="GO" id="GO:0000981">
    <property type="term" value="F:DNA-binding transcription factor activity, RNA polymerase II-specific"/>
    <property type="evidence" value="ECO:0007669"/>
    <property type="project" value="InterPro"/>
</dbReference>
<dbReference type="GO" id="GO:0008270">
    <property type="term" value="F:zinc ion binding"/>
    <property type="evidence" value="ECO:0007669"/>
    <property type="project" value="InterPro"/>
</dbReference>
<dbReference type="Gene3D" id="4.10.240.10">
    <property type="entry name" value="Zn(2)-C6 fungal-type DNA-binding domain"/>
    <property type="match status" value="1"/>
</dbReference>
<dbReference type="SUPFAM" id="SSF57701">
    <property type="entry name" value="Zn2/Cys6 DNA-binding domain"/>
    <property type="match status" value="1"/>
</dbReference>
<feature type="compositionally biased region" description="Acidic residues" evidence="8">
    <location>
        <begin position="664"/>
        <end position="680"/>
    </location>
</feature>
<reference evidence="10 11" key="1">
    <citation type="submission" date="2019-04" db="EMBL/GenBank/DDBJ databases">
        <title>Friends and foes A comparative genomics studyof 23 Aspergillus species from section Flavi.</title>
        <authorList>
            <consortium name="DOE Joint Genome Institute"/>
            <person name="Kjaerbolling I."/>
            <person name="Vesth T."/>
            <person name="Frisvad J.C."/>
            <person name="Nybo J.L."/>
            <person name="Theobald S."/>
            <person name="Kildgaard S."/>
            <person name="Isbrandt T."/>
            <person name="Kuo A."/>
            <person name="Sato A."/>
            <person name="Lyhne E.K."/>
            <person name="Kogle M.E."/>
            <person name="Wiebenga A."/>
            <person name="Kun R.S."/>
            <person name="Lubbers R.J."/>
            <person name="Makela M.R."/>
            <person name="Barry K."/>
            <person name="Chovatia M."/>
            <person name="Clum A."/>
            <person name="Daum C."/>
            <person name="Haridas S."/>
            <person name="He G."/>
            <person name="LaButti K."/>
            <person name="Lipzen A."/>
            <person name="Mondo S."/>
            <person name="Riley R."/>
            <person name="Salamov A."/>
            <person name="Simmons B.A."/>
            <person name="Magnuson J.K."/>
            <person name="Henrissat B."/>
            <person name="Mortensen U.H."/>
            <person name="Larsen T.O."/>
            <person name="Devries R.P."/>
            <person name="Grigoriev I.V."/>
            <person name="Machida M."/>
            <person name="Baker S.E."/>
            <person name="Andersen M.R."/>
        </authorList>
    </citation>
    <scope>NUCLEOTIDE SEQUENCE [LARGE SCALE GENOMIC DNA]</scope>
    <source>
        <strain evidence="10 11">CBS 763.97</strain>
    </source>
</reference>
<gene>
    <name evidence="10" type="ORF">BDV27DRAFT_152180</name>
</gene>
<dbReference type="SMART" id="SM00906">
    <property type="entry name" value="Fungal_trans"/>
    <property type="match status" value="1"/>
</dbReference>
<evidence type="ECO:0000313" key="10">
    <source>
        <dbReference type="EMBL" id="KAE8370294.1"/>
    </source>
</evidence>
<keyword evidence="3" id="KW-0862">Zinc</keyword>
<evidence type="ECO:0000256" key="6">
    <source>
        <dbReference type="ARBA" id="ARBA00023163"/>
    </source>
</evidence>
<feature type="compositionally biased region" description="Basic and acidic residues" evidence="8">
    <location>
        <begin position="47"/>
        <end position="62"/>
    </location>
</feature>
<dbReference type="GeneID" id="43655954"/>
<dbReference type="CDD" id="cd12148">
    <property type="entry name" value="fungal_TF_MHR"/>
    <property type="match status" value="1"/>
</dbReference>